<dbReference type="PANTHER" id="PTHR33223:SF11">
    <property type="entry name" value="ELEMENT PROTEIN, PUTATIVE-RELATED"/>
    <property type="match status" value="1"/>
</dbReference>
<evidence type="ECO:0008006" key="4">
    <source>
        <dbReference type="Google" id="ProtNLM"/>
    </source>
</evidence>
<dbReference type="Proteomes" id="UP000266723">
    <property type="component" value="Unassembled WGS sequence"/>
</dbReference>
<evidence type="ECO:0000313" key="3">
    <source>
        <dbReference type="Proteomes" id="UP000266723"/>
    </source>
</evidence>
<organism evidence="2 3">
    <name type="scientific">Brassica cretica</name>
    <name type="common">Mustard</name>
    <dbReference type="NCBI Taxonomy" id="69181"/>
    <lineage>
        <taxon>Eukaryota</taxon>
        <taxon>Viridiplantae</taxon>
        <taxon>Streptophyta</taxon>
        <taxon>Embryophyta</taxon>
        <taxon>Tracheophyta</taxon>
        <taxon>Spermatophyta</taxon>
        <taxon>Magnoliopsida</taxon>
        <taxon>eudicotyledons</taxon>
        <taxon>Gunneridae</taxon>
        <taxon>Pentapetalae</taxon>
        <taxon>rosids</taxon>
        <taxon>malvids</taxon>
        <taxon>Brassicales</taxon>
        <taxon>Brassicaceae</taxon>
        <taxon>Brassiceae</taxon>
        <taxon>Brassica</taxon>
    </lineage>
</organism>
<feature type="compositionally biased region" description="Polar residues" evidence="1">
    <location>
        <begin position="72"/>
        <end position="88"/>
    </location>
</feature>
<sequence length="709" mass="78745">MTVDEHNEPSDDAARVAELQKQVDGMQSQITEMNRTQEATGENPNLFSEVQSLKQKLAERSKQLEQGGEKLSQLQSENMVLRDQNQARSRACNEKRRFKTQVRPMGNLNTPNSREGATDPTHGSGVAGATREGAENPQVYNLEESDSEPESDKETPEKISATESSMNAYLEKMFSKRFDAMQSMVERLPEVAPPIRRSNPDSYADTPFVEGIVSVEIPRKFSFPSIKMYDGTGDPADHIAQYKQQMLAVALPKESREATMCKGFGSTLIGPALQWYINLPTRSISSFTSLSDKFVEQFASSRSLEKTSDDLYEILHHRGPASRLGPLQRTNHVSLEDHGKRVIPGLAQAKWEEDVASRANAQPKQDQNSARWDQGNQNERSSQRATKDSGNRNQGRFQYQPLEKEEGMLVSTGPDISHLLISTPELVNVLRHIGQQVKWPQKMKAPDPLRNPGLWCDFHRDHGHKTEDYVALRIEVNELLQKGHLREFLSEKSKNHLNKEVPVKSAGAIPASPPRQDRVINVISGGSEISGVSHVAAKKSTCNAKHGLETTKPKPLLLAPATSSSRLLTVGVENGFSKSTAKIIILANSSRKTSRKKYRKNTNTYGRGSPERSVRKETGQDPRAGPFSQNHLAHGRGRPAPRSPRPWARTTGTTVTSPMGEDDHHQGHLAHGRGRPSPRLPRPRARMTSTTVTSPMGEDDHHQGHLAHG</sequence>
<feature type="compositionally biased region" description="Basic residues" evidence="1">
    <location>
        <begin position="667"/>
        <end position="685"/>
    </location>
</feature>
<evidence type="ECO:0000313" key="2">
    <source>
        <dbReference type="EMBL" id="KAF3516159.1"/>
    </source>
</evidence>
<feature type="region of interest" description="Disordered" evidence="1">
    <location>
        <begin position="353"/>
        <end position="403"/>
    </location>
</feature>
<protein>
    <recommendedName>
        <fullName evidence="4">Retrotransposon gag domain-containing protein</fullName>
    </recommendedName>
</protein>
<dbReference type="PANTHER" id="PTHR33223">
    <property type="entry name" value="CCHC-TYPE DOMAIN-CONTAINING PROTEIN"/>
    <property type="match status" value="1"/>
</dbReference>
<proteinExistence type="predicted"/>
<name>A0ABQ7AQG5_BRACR</name>
<feature type="region of interest" description="Disordered" evidence="1">
    <location>
        <begin position="61"/>
        <end position="159"/>
    </location>
</feature>
<feature type="compositionally biased region" description="Basic and acidic residues" evidence="1">
    <location>
        <begin position="609"/>
        <end position="620"/>
    </location>
</feature>
<gene>
    <name evidence="2" type="ORF">DY000_02058614</name>
</gene>
<keyword evidence="3" id="KW-1185">Reference proteome</keyword>
<feature type="compositionally biased region" description="Polar residues" evidence="1">
    <location>
        <begin position="359"/>
        <end position="380"/>
    </location>
</feature>
<reference evidence="2 3" key="1">
    <citation type="journal article" date="2020" name="BMC Genomics">
        <title>Intraspecific diversification of the crop wild relative Brassica cretica Lam. using demographic model selection.</title>
        <authorList>
            <person name="Kioukis A."/>
            <person name="Michalopoulou V.A."/>
            <person name="Briers L."/>
            <person name="Pirintsos S."/>
            <person name="Studholme D.J."/>
            <person name="Pavlidis P."/>
            <person name="Sarris P.F."/>
        </authorList>
    </citation>
    <scope>NUCLEOTIDE SEQUENCE [LARGE SCALE GENOMIC DNA]</scope>
    <source>
        <strain evidence="3">cv. PFS-1207/04</strain>
    </source>
</reference>
<feature type="region of interest" description="Disordered" evidence="1">
    <location>
        <begin position="590"/>
        <end position="709"/>
    </location>
</feature>
<comment type="caution">
    <text evidence="2">The sequence shown here is derived from an EMBL/GenBank/DDBJ whole genome shotgun (WGS) entry which is preliminary data.</text>
</comment>
<accession>A0ABQ7AQG5</accession>
<feature type="compositionally biased region" description="Basic and acidic residues" evidence="1">
    <location>
        <begin position="381"/>
        <end position="390"/>
    </location>
</feature>
<evidence type="ECO:0000256" key="1">
    <source>
        <dbReference type="SAM" id="MobiDB-lite"/>
    </source>
</evidence>
<dbReference type="EMBL" id="QGKV02001556">
    <property type="protein sequence ID" value="KAF3516159.1"/>
    <property type="molecule type" value="Genomic_DNA"/>
</dbReference>